<dbReference type="InterPro" id="IPR036946">
    <property type="entry name" value="G_retro_matrix_sf"/>
</dbReference>
<keyword evidence="5" id="KW-0862">Zinc</keyword>
<keyword evidence="4" id="KW-0472">Membrane</keyword>
<dbReference type="InterPro" id="IPR050462">
    <property type="entry name" value="Retroviral_Gag-Pol_poly"/>
</dbReference>
<dbReference type="GO" id="GO:0003676">
    <property type="term" value="F:nucleic acid binding"/>
    <property type="evidence" value="ECO:0007669"/>
    <property type="project" value="InterPro"/>
</dbReference>
<evidence type="ECO:0000259" key="7">
    <source>
        <dbReference type="PROSITE" id="PS50158"/>
    </source>
</evidence>
<dbReference type="SMR" id="A0A5F9C289"/>
<dbReference type="Bgee" id="ENSOCUG00000035446">
    <property type="expression patterns" value="Expressed in autopod skin and 15 other cell types or tissues"/>
</dbReference>
<dbReference type="PANTHER" id="PTHR33166">
    <property type="entry name" value="GAG_P30 DOMAIN-CONTAINING PROTEIN"/>
    <property type="match status" value="1"/>
</dbReference>
<reference evidence="8 9" key="1">
    <citation type="journal article" date="2011" name="Nature">
        <title>A high-resolution map of human evolutionary constraint using 29 mammals.</title>
        <authorList>
            <person name="Lindblad-Toh K."/>
            <person name="Garber M."/>
            <person name="Zuk O."/>
            <person name="Lin M.F."/>
            <person name="Parker B.J."/>
            <person name="Washietl S."/>
            <person name="Kheradpour P."/>
            <person name="Ernst J."/>
            <person name="Jordan G."/>
            <person name="Mauceli E."/>
            <person name="Ward L.D."/>
            <person name="Lowe C.B."/>
            <person name="Holloway A.K."/>
            <person name="Clamp M."/>
            <person name="Gnerre S."/>
            <person name="Alfoldi J."/>
            <person name="Beal K."/>
            <person name="Chang J."/>
            <person name="Clawson H."/>
            <person name="Cuff J."/>
            <person name="Di Palma F."/>
            <person name="Fitzgerald S."/>
            <person name="Flicek P."/>
            <person name="Guttman M."/>
            <person name="Hubisz M.J."/>
            <person name="Jaffe D.B."/>
            <person name="Jungreis I."/>
            <person name="Kent W.J."/>
            <person name="Kostka D."/>
            <person name="Lara M."/>
            <person name="Martins A.L."/>
            <person name="Massingham T."/>
            <person name="Moltke I."/>
            <person name="Raney B.J."/>
            <person name="Rasmussen M.D."/>
            <person name="Robinson J."/>
            <person name="Stark A."/>
            <person name="Vilella A.J."/>
            <person name="Wen J."/>
            <person name="Xie X."/>
            <person name="Zody M.C."/>
            <person name="Baldwin J."/>
            <person name="Bloom T."/>
            <person name="Chin C.W."/>
            <person name="Heiman D."/>
            <person name="Nicol R."/>
            <person name="Nusbaum C."/>
            <person name="Young S."/>
            <person name="Wilkinson J."/>
            <person name="Worley K.C."/>
            <person name="Kovar C.L."/>
            <person name="Muzny D.M."/>
            <person name="Gibbs R.A."/>
            <person name="Cree A."/>
            <person name="Dihn H.H."/>
            <person name="Fowler G."/>
            <person name="Jhangiani S."/>
            <person name="Joshi V."/>
            <person name="Lee S."/>
            <person name="Lewis L.R."/>
            <person name="Nazareth L.V."/>
            <person name="Okwuonu G."/>
            <person name="Santibanez J."/>
            <person name="Warren W.C."/>
            <person name="Mardis E.R."/>
            <person name="Weinstock G.M."/>
            <person name="Wilson R.K."/>
            <person name="Delehaunty K."/>
            <person name="Dooling D."/>
            <person name="Fronik C."/>
            <person name="Fulton L."/>
            <person name="Fulton B."/>
            <person name="Graves T."/>
            <person name="Minx P."/>
            <person name="Sodergren E."/>
            <person name="Birney E."/>
            <person name="Margulies E.H."/>
            <person name="Herrero J."/>
            <person name="Green E.D."/>
            <person name="Haussler D."/>
            <person name="Siepel A."/>
            <person name="Goldman N."/>
            <person name="Pollard K.S."/>
            <person name="Pedersen J.S."/>
            <person name="Lander E.S."/>
            <person name="Kellis M."/>
        </authorList>
    </citation>
    <scope>NUCLEOTIDE SEQUENCE [LARGE SCALE GENOMIC DNA]</scope>
    <source>
        <strain evidence="9">Thorbecke</strain>
    </source>
</reference>
<reference evidence="8" key="3">
    <citation type="submission" date="2025-09" db="UniProtKB">
        <authorList>
            <consortium name="Ensembl"/>
        </authorList>
    </citation>
    <scope>IDENTIFICATION</scope>
    <source>
        <strain evidence="8">Thorbecke</strain>
    </source>
</reference>
<dbReference type="SUPFAM" id="SSF47943">
    <property type="entry name" value="Retrovirus capsid protein, N-terminal core domain"/>
    <property type="match status" value="1"/>
</dbReference>
<feature type="compositionally biased region" description="Pro residues" evidence="6">
    <location>
        <begin position="167"/>
        <end position="178"/>
    </location>
</feature>
<protein>
    <recommendedName>
        <fullName evidence="7">CCHC-type domain-containing protein</fullName>
    </recommendedName>
</protein>
<evidence type="ECO:0000256" key="6">
    <source>
        <dbReference type="SAM" id="MobiDB-lite"/>
    </source>
</evidence>
<sequence>MGQQLTTPLSLILGHWKEGRERACNLSVEVRKKDWITFCTSAWPAFDVGWPRDGIFDFDVILQVKNRVCQEGTEGHPDQVPYITVWEDLTQEPPPWVRPFLTRRGTGGRSRVDKETPGGPRPPPCPSAIPLTPPLTSYLYPLKESPKTKPDDPPVLPGGQENLLLLDPPPPYNRPHQPPTLEGAEPSAPSPDSTGRDEEAPRPSSDPHSSPPNTRLRLRHEQGEAGDSWTSQAFPLRSVAGEVQYWPFSASDLYNWKAHNPPFSKDPQALTGLIESILLTHQPTWDDCQQLLQALLTTEERQRVFTEARKNVPGDNGRPTQQPNEINGAFPLTRPDWDFNTVAGRERLRLYRQILLKGLRGAGRRPTNLAKVRAIMQGNEETLAGFLERLMEGYRMYTPFDPQTPRPASRRDYVLHWTIGAGHPYRLQRLEGLQGYTLLDLVKEAEKIFNKRETKEEREERLHREQERREDQRDKKRNKDLVKILATAVTGSEQAKCRQGRDLGDKRKPRVDRDQCAYCKEKGHWIKDCPNKGQLKGQRRAVTVLSLEDDE</sequence>
<dbReference type="InterPro" id="IPR003036">
    <property type="entry name" value="Gag_P30"/>
</dbReference>
<dbReference type="Gene3D" id="1.10.150.180">
    <property type="entry name" value="Gamma-retroviral matrix domain"/>
    <property type="match status" value="1"/>
</dbReference>
<organism evidence="8 9">
    <name type="scientific">Oryctolagus cuniculus</name>
    <name type="common">Rabbit</name>
    <dbReference type="NCBI Taxonomy" id="9986"/>
    <lineage>
        <taxon>Eukaryota</taxon>
        <taxon>Metazoa</taxon>
        <taxon>Chordata</taxon>
        <taxon>Craniata</taxon>
        <taxon>Vertebrata</taxon>
        <taxon>Euteleostomi</taxon>
        <taxon>Mammalia</taxon>
        <taxon>Eutheria</taxon>
        <taxon>Euarchontoglires</taxon>
        <taxon>Glires</taxon>
        <taxon>Lagomorpha</taxon>
        <taxon>Leporidae</taxon>
        <taxon>Oryctolagus</taxon>
    </lineage>
</organism>
<evidence type="ECO:0000256" key="2">
    <source>
        <dbReference type="ARBA" id="ARBA00022511"/>
    </source>
</evidence>
<evidence type="ECO:0000256" key="3">
    <source>
        <dbReference type="ARBA" id="ARBA00022870"/>
    </source>
</evidence>
<dbReference type="Pfam" id="PF01140">
    <property type="entry name" value="Gag_MA"/>
    <property type="match status" value="1"/>
</dbReference>
<evidence type="ECO:0000256" key="5">
    <source>
        <dbReference type="PROSITE-ProRule" id="PRU00047"/>
    </source>
</evidence>
<keyword evidence="5" id="KW-0863">Zinc-finger</keyword>
<dbReference type="AlphaFoldDB" id="A0A5F9C289"/>
<dbReference type="GeneTree" id="ENSGT01150000287075"/>
<keyword evidence="3" id="KW-1043">Host membrane</keyword>
<evidence type="ECO:0000313" key="8">
    <source>
        <dbReference type="Ensembl" id="ENSOCUP00000027810.1"/>
    </source>
</evidence>
<feature type="domain" description="CCHC-type" evidence="7">
    <location>
        <begin position="516"/>
        <end position="531"/>
    </location>
</feature>
<feature type="region of interest" description="Disordered" evidence="6">
    <location>
        <begin position="94"/>
        <end position="215"/>
    </location>
</feature>
<evidence type="ECO:0000256" key="4">
    <source>
        <dbReference type="ARBA" id="ARBA00023136"/>
    </source>
</evidence>
<dbReference type="SUPFAM" id="SSF47836">
    <property type="entry name" value="Retroviral matrix proteins"/>
    <property type="match status" value="1"/>
</dbReference>
<dbReference type="SUPFAM" id="SSF57756">
    <property type="entry name" value="Retrovirus zinc finger-like domains"/>
    <property type="match status" value="1"/>
</dbReference>
<feature type="compositionally biased region" description="Low complexity" evidence="6">
    <location>
        <begin position="202"/>
        <end position="212"/>
    </location>
</feature>
<dbReference type="InterPro" id="IPR008919">
    <property type="entry name" value="Retrov_capsid_N"/>
</dbReference>
<feature type="region of interest" description="Disordered" evidence="6">
    <location>
        <begin position="452"/>
        <end position="477"/>
    </location>
</feature>
<feature type="region of interest" description="Disordered" evidence="6">
    <location>
        <begin position="310"/>
        <end position="330"/>
    </location>
</feature>
<dbReference type="Proteomes" id="UP000001811">
    <property type="component" value="Unplaced"/>
</dbReference>
<dbReference type="Ensembl" id="ENSOCUT00000055110.1">
    <property type="protein sequence ID" value="ENSOCUP00000027810.1"/>
    <property type="gene ID" value="ENSOCUG00000035446.1"/>
</dbReference>
<dbReference type="GO" id="GO:0008270">
    <property type="term" value="F:zinc ion binding"/>
    <property type="evidence" value="ECO:0007669"/>
    <property type="project" value="UniProtKB-KW"/>
</dbReference>
<name>A0A5F9C289_RABIT</name>
<dbReference type="Gene3D" id="4.10.60.10">
    <property type="entry name" value="Zinc finger, CCHC-type"/>
    <property type="match status" value="1"/>
</dbReference>
<proteinExistence type="predicted"/>
<reference evidence="8" key="2">
    <citation type="submission" date="2025-08" db="UniProtKB">
        <authorList>
            <consortium name="Ensembl"/>
        </authorList>
    </citation>
    <scope>IDENTIFICATION</scope>
    <source>
        <strain evidence="8">Thorbecke</strain>
    </source>
</reference>
<dbReference type="InterPro" id="IPR001878">
    <property type="entry name" value="Znf_CCHC"/>
</dbReference>
<dbReference type="InterPro" id="IPR036875">
    <property type="entry name" value="Znf_CCHC_sf"/>
</dbReference>
<dbReference type="InterPro" id="IPR000840">
    <property type="entry name" value="G_retro_matrix"/>
</dbReference>
<dbReference type="SMART" id="SM00343">
    <property type="entry name" value="ZnF_C2HC"/>
    <property type="match status" value="1"/>
</dbReference>
<keyword evidence="2" id="KW-1032">Host cell membrane</keyword>
<dbReference type="InterPro" id="IPR010999">
    <property type="entry name" value="Retrovr_matrix"/>
</dbReference>
<accession>A0A5F9C289</accession>
<evidence type="ECO:0000256" key="1">
    <source>
        <dbReference type="ARBA" id="ARBA00004165"/>
    </source>
</evidence>
<dbReference type="GO" id="GO:0019068">
    <property type="term" value="P:virion assembly"/>
    <property type="evidence" value="ECO:0007669"/>
    <property type="project" value="InterPro"/>
</dbReference>
<feature type="compositionally biased region" description="Pro residues" evidence="6">
    <location>
        <begin position="119"/>
        <end position="133"/>
    </location>
</feature>
<evidence type="ECO:0000313" key="9">
    <source>
        <dbReference type="Proteomes" id="UP000001811"/>
    </source>
</evidence>
<dbReference type="Gene3D" id="1.10.375.10">
    <property type="entry name" value="Human Immunodeficiency Virus Type 1 Capsid Protein"/>
    <property type="match status" value="1"/>
</dbReference>
<comment type="subcellular location">
    <subcellularLocation>
        <location evidence="1">Host cell membrane</location>
    </subcellularLocation>
</comment>
<dbReference type="PROSITE" id="PS50158">
    <property type="entry name" value="ZF_CCHC"/>
    <property type="match status" value="1"/>
</dbReference>
<dbReference type="Pfam" id="PF02093">
    <property type="entry name" value="Gag_p30"/>
    <property type="match status" value="1"/>
</dbReference>
<dbReference type="InParanoid" id="A0A5F9C289"/>
<keyword evidence="5" id="KW-0479">Metal-binding</keyword>
<keyword evidence="9" id="KW-1185">Reference proteome</keyword>